<gene>
    <name evidence="6" type="ORF">LAMI_0D11496G</name>
</gene>
<reference evidence="6 7" key="1">
    <citation type="submission" date="2016-03" db="EMBL/GenBank/DDBJ databases">
        <authorList>
            <person name="Devillers H."/>
        </authorList>
    </citation>
    <scope>NUCLEOTIDE SEQUENCE [LARGE SCALE GENOMIC DNA]</scope>
    <source>
        <strain evidence="6">CBS 11717</strain>
    </source>
</reference>
<keyword evidence="3" id="KW-0539">Nucleus</keyword>
<evidence type="ECO:0000313" key="6">
    <source>
        <dbReference type="EMBL" id="SCU88841.1"/>
    </source>
</evidence>
<feature type="domain" description="Zn(2)-C6 fungal-type" evidence="5">
    <location>
        <begin position="25"/>
        <end position="61"/>
    </location>
</feature>
<dbReference type="GO" id="GO:0003677">
    <property type="term" value="F:DNA binding"/>
    <property type="evidence" value="ECO:0007669"/>
    <property type="project" value="InterPro"/>
</dbReference>
<feature type="region of interest" description="Disordered" evidence="4">
    <location>
        <begin position="754"/>
        <end position="805"/>
    </location>
</feature>
<dbReference type="SMART" id="SM00906">
    <property type="entry name" value="Fungal_trans"/>
    <property type="match status" value="1"/>
</dbReference>
<dbReference type="Pfam" id="PF00172">
    <property type="entry name" value="Zn_clus"/>
    <property type="match status" value="1"/>
</dbReference>
<dbReference type="GO" id="GO:0008270">
    <property type="term" value="F:zinc ion binding"/>
    <property type="evidence" value="ECO:0007669"/>
    <property type="project" value="InterPro"/>
</dbReference>
<dbReference type="EMBL" id="LT598463">
    <property type="protein sequence ID" value="SCU88841.1"/>
    <property type="molecule type" value="Genomic_DNA"/>
</dbReference>
<dbReference type="PROSITE" id="PS00463">
    <property type="entry name" value="ZN2_CY6_FUNGAL_1"/>
    <property type="match status" value="1"/>
</dbReference>
<sequence>MESDQSSFGTELGTLGKKWSRAYRACLNCKARKIKCDLGPPDNPHDPPCLRCKRERKECVFPSPNAQRISKRKLQEVEDSLNNSDTLNKYAKYYEAEGSSISQRDYRGDRSDCPSVLGTMQGALEFLAKAAASVAKQGSKSKSDLAADCNYIKLKCTKFNKMLTEEIDEKTPYFDGESSEDWTLSKSTNCDGVSSSSTSFIDDLRSMKSKRQAIHSDIDYIGPEKLLSRNEACAFIDVFFTVMHPFYPYVPLQLHNFAALQEYPILLVAILTISSRYHSFGELGLEDNNNHNRPRNIDVHEKLWTHCQRLMSRTVWAEASTRSIGTVLALLLFTEWNPRAVHWRHSDYANSDDIHSNKNSAIDSTDHECLTGQRVLRRSNRMAWMLSGTAVRLAQDMGFLKCSSKIFVAAHASEIKSAITMNQPSNLLNSLSEIVLNAHEKFSDEERASFDRLLEKPSSRRRWDDLLESLDKEHLTSEAQEDLKREFLNDEYALSYVDPDAGRLAPETGGEIKLEAKFTFAQRAKIELLRIAYIGYESIYREHTKSVASPHSHRIAILNVLSPLMESWLNTYRPLIQTCADQPISLKTHCEIDREGLRSGFYYCRLYFYSFALQFETDSNGNKKLRPSDITRSAHYVDQACAAAIEVLDSALRVHALHMLKYMPVQWVTRIVRSVAFIVKCYLTLRAAPETASLDSATRVLMLSMIPGEEIVQKIQSIAVAMREASPDLLHLCFRFSKVLMYLCTELTSRAKSDVAPAKRSQTKATSPETALHDNEDEDDHDHDHHYHNPSVSISPPPPPAEPTHAATDLLDWFMTSEEVGLDFVAPWTEMIEQQFIIGDLTKTYDTLYNEAMGFDFNTQ</sequence>
<proteinExistence type="predicted"/>
<dbReference type="GO" id="GO:0000981">
    <property type="term" value="F:DNA-binding transcription factor activity, RNA polymerase II-specific"/>
    <property type="evidence" value="ECO:0007669"/>
    <property type="project" value="InterPro"/>
</dbReference>
<dbReference type="SUPFAM" id="SSF57701">
    <property type="entry name" value="Zn2/Cys6 DNA-binding domain"/>
    <property type="match status" value="1"/>
</dbReference>
<dbReference type="SMART" id="SM00066">
    <property type="entry name" value="GAL4"/>
    <property type="match status" value="1"/>
</dbReference>
<dbReference type="STRING" id="1230905.A0A1G4JF20"/>
<dbReference type="InterPro" id="IPR052780">
    <property type="entry name" value="AAA_Catabolism_Regulators"/>
</dbReference>
<dbReference type="CDD" id="cd12148">
    <property type="entry name" value="fungal_TF_MHR"/>
    <property type="match status" value="1"/>
</dbReference>
<evidence type="ECO:0000256" key="1">
    <source>
        <dbReference type="ARBA" id="ARBA00022723"/>
    </source>
</evidence>
<evidence type="ECO:0000313" key="7">
    <source>
        <dbReference type="Proteomes" id="UP000191024"/>
    </source>
</evidence>
<protein>
    <submittedName>
        <fullName evidence="6">LAMI_0D11496g1_1</fullName>
    </submittedName>
</protein>
<dbReference type="GO" id="GO:0045944">
    <property type="term" value="P:positive regulation of transcription by RNA polymerase II"/>
    <property type="evidence" value="ECO:0007669"/>
    <property type="project" value="TreeGrafter"/>
</dbReference>
<dbReference type="GO" id="GO:0006351">
    <property type="term" value="P:DNA-templated transcription"/>
    <property type="evidence" value="ECO:0007669"/>
    <property type="project" value="InterPro"/>
</dbReference>
<dbReference type="InterPro" id="IPR001138">
    <property type="entry name" value="Zn2Cys6_DnaBD"/>
</dbReference>
<dbReference type="Proteomes" id="UP000191024">
    <property type="component" value="Chromosome D"/>
</dbReference>
<dbReference type="PANTHER" id="PTHR31644">
    <property type="entry name" value="TRANSCRIPTIONAL ACTIVATOR ARO80-RELATED"/>
    <property type="match status" value="1"/>
</dbReference>
<dbReference type="AlphaFoldDB" id="A0A1G4JF20"/>
<dbReference type="PROSITE" id="PS50048">
    <property type="entry name" value="ZN2_CY6_FUNGAL_2"/>
    <property type="match status" value="1"/>
</dbReference>
<evidence type="ECO:0000256" key="2">
    <source>
        <dbReference type="ARBA" id="ARBA00022833"/>
    </source>
</evidence>
<dbReference type="Gene3D" id="4.10.240.10">
    <property type="entry name" value="Zn(2)-C6 fungal-type DNA-binding domain"/>
    <property type="match status" value="1"/>
</dbReference>
<organism evidence="6 7">
    <name type="scientific">Lachancea mirantina</name>
    <dbReference type="NCBI Taxonomy" id="1230905"/>
    <lineage>
        <taxon>Eukaryota</taxon>
        <taxon>Fungi</taxon>
        <taxon>Dikarya</taxon>
        <taxon>Ascomycota</taxon>
        <taxon>Saccharomycotina</taxon>
        <taxon>Saccharomycetes</taxon>
        <taxon>Saccharomycetales</taxon>
        <taxon>Saccharomycetaceae</taxon>
        <taxon>Lachancea</taxon>
    </lineage>
</organism>
<evidence type="ECO:0000256" key="4">
    <source>
        <dbReference type="SAM" id="MobiDB-lite"/>
    </source>
</evidence>
<dbReference type="InterPro" id="IPR036864">
    <property type="entry name" value="Zn2-C6_fun-type_DNA-bd_sf"/>
</dbReference>
<dbReference type="GO" id="GO:0005634">
    <property type="term" value="C:nucleus"/>
    <property type="evidence" value="ECO:0007669"/>
    <property type="project" value="TreeGrafter"/>
</dbReference>
<dbReference type="InterPro" id="IPR007219">
    <property type="entry name" value="XnlR_reg_dom"/>
</dbReference>
<name>A0A1G4JF20_9SACH</name>
<keyword evidence="2" id="KW-0862">Zinc</keyword>
<keyword evidence="7" id="KW-1185">Reference proteome</keyword>
<dbReference type="CDD" id="cd00067">
    <property type="entry name" value="GAL4"/>
    <property type="match status" value="1"/>
</dbReference>
<dbReference type="PANTHER" id="PTHR31644:SF2">
    <property type="entry name" value="TRANSCRIPTIONAL ACTIVATOR ARO80-RELATED"/>
    <property type="match status" value="1"/>
</dbReference>
<dbReference type="OrthoDB" id="2262349at2759"/>
<keyword evidence="1" id="KW-0479">Metal-binding</keyword>
<dbReference type="GO" id="GO:0009074">
    <property type="term" value="P:aromatic amino acid family catabolic process"/>
    <property type="evidence" value="ECO:0007669"/>
    <property type="project" value="TreeGrafter"/>
</dbReference>
<evidence type="ECO:0000259" key="5">
    <source>
        <dbReference type="PROSITE" id="PS50048"/>
    </source>
</evidence>
<evidence type="ECO:0000256" key="3">
    <source>
        <dbReference type="ARBA" id="ARBA00023242"/>
    </source>
</evidence>
<accession>A0A1G4JF20</accession>